<evidence type="ECO:0000313" key="16">
    <source>
        <dbReference type="EMBL" id="CAK9441100.1"/>
    </source>
</evidence>
<accession>A0ABP0ZU65</accession>
<feature type="coiled-coil region" evidence="12">
    <location>
        <begin position="147"/>
        <end position="174"/>
    </location>
</feature>
<evidence type="ECO:0000256" key="7">
    <source>
        <dbReference type="ARBA" id="ARBA00022927"/>
    </source>
</evidence>
<comment type="subcellular location">
    <subcellularLocation>
        <location evidence="1 11">Endoplasmic reticulum membrane</location>
        <topology evidence="1 11">Multi-pass membrane protein</topology>
    </subcellularLocation>
</comment>
<evidence type="ECO:0000256" key="12">
    <source>
        <dbReference type="SAM" id="Coils"/>
    </source>
</evidence>
<evidence type="ECO:0000256" key="5">
    <source>
        <dbReference type="ARBA" id="ARBA00022824"/>
    </source>
</evidence>
<keyword evidence="13" id="KW-0732">Signal</keyword>
<organism evidence="16 17">
    <name type="scientific">Lodderomyces beijingensis</name>
    <dbReference type="NCBI Taxonomy" id="1775926"/>
    <lineage>
        <taxon>Eukaryota</taxon>
        <taxon>Fungi</taxon>
        <taxon>Dikarya</taxon>
        <taxon>Ascomycota</taxon>
        <taxon>Saccharomycotina</taxon>
        <taxon>Pichiomycetes</taxon>
        <taxon>Debaryomycetaceae</taxon>
        <taxon>Candida/Lodderomyces clade</taxon>
        <taxon>Lodderomyces</taxon>
    </lineage>
</organism>
<evidence type="ECO:0000256" key="1">
    <source>
        <dbReference type="ARBA" id="ARBA00004477"/>
    </source>
</evidence>
<keyword evidence="3 11" id="KW-0813">Transport</keyword>
<keyword evidence="10 11" id="KW-0472">Membrane</keyword>
<name>A0ABP0ZU65_9ASCO</name>
<reference evidence="16 17" key="1">
    <citation type="submission" date="2024-03" db="EMBL/GenBank/DDBJ databases">
        <authorList>
            <person name="Brejova B."/>
        </authorList>
    </citation>
    <scope>NUCLEOTIDE SEQUENCE [LARGE SCALE GENOMIC DNA]</scope>
    <source>
        <strain evidence="16 17">CBS 14171</strain>
    </source>
</reference>
<keyword evidence="4 11" id="KW-0812">Transmembrane</keyword>
<evidence type="ECO:0000256" key="9">
    <source>
        <dbReference type="ARBA" id="ARBA00023054"/>
    </source>
</evidence>
<keyword evidence="7 11" id="KW-0653">Protein transport</keyword>
<dbReference type="EMBL" id="OZ022410">
    <property type="protein sequence ID" value="CAK9441100.1"/>
    <property type="molecule type" value="Genomic_DNA"/>
</dbReference>
<keyword evidence="5 11" id="KW-0256">Endoplasmic reticulum</keyword>
<keyword evidence="9 12" id="KW-0175">Coiled coil</keyword>
<dbReference type="Proteomes" id="UP001497383">
    <property type="component" value="Chromosome 6"/>
</dbReference>
<evidence type="ECO:0000256" key="11">
    <source>
        <dbReference type="RuleBase" id="RU367026"/>
    </source>
</evidence>
<comment type="function">
    <text evidence="11">May play a role in anterograde transport of membrane proteins from the endoplasmic reticulum to the Golgi.</text>
</comment>
<feature type="signal peptide" evidence="13">
    <location>
        <begin position="1"/>
        <end position="17"/>
    </location>
</feature>
<feature type="chain" id="PRO_5046766569" description="Endoplasmic reticulum transmembrane protein" evidence="13">
    <location>
        <begin position="18"/>
        <end position="181"/>
    </location>
</feature>
<evidence type="ECO:0000259" key="14">
    <source>
        <dbReference type="Pfam" id="PF05529"/>
    </source>
</evidence>
<protein>
    <recommendedName>
        <fullName evidence="11">Endoplasmic reticulum transmembrane protein</fullName>
    </recommendedName>
</protein>
<sequence length="181" mass="21141">MTVLLLLVLPLPYMIRANIISITAKIQKSSNFKVFVLFSICLMSLQFWDCLARLQRFRHVDENSQYREFVNYDKLASKFYSQRNLYLSGAILYLQICIGTVVTIVKKLVLKETILRDFERSKKEGAVKSRELKEAERKEVVRLSHLLELKNRDVEAVKKQLKGMQSAYDNLSTTETRLKDD</sequence>
<dbReference type="Pfam" id="PF18035">
    <property type="entry name" value="Bap31_Bap29_C"/>
    <property type="match status" value="1"/>
</dbReference>
<evidence type="ECO:0000256" key="3">
    <source>
        <dbReference type="ARBA" id="ARBA00022448"/>
    </source>
</evidence>
<feature type="domain" description="BAP29/BAP31 transmembrane" evidence="14">
    <location>
        <begin position="1"/>
        <end position="113"/>
    </location>
</feature>
<gene>
    <name evidence="16" type="ORF">LODBEIA_P49690</name>
</gene>
<evidence type="ECO:0000259" key="15">
    <source>
        <dbReference type="Pfam" id="PF18035"/>
    </source>
</evidence>
<dbReference type="PANTHER" id="PTHR12701">
    <property type="entry name" value="BCR-ASSOCIATED PROTEIN, BAP"/>
    <property type="match status" value="1"/>
</dbReference>
<dbReference type="InterPro" id="IPR008417">
    <property type="entry name" value="BAP29/BAP31"/>
</dbReference>
<feature type="transmembrane region" description="Helical" evidence="11">
    <location>
        <begin position="85"/>
        <end position="105"/>
    </location>
</feature>
<dbReference type="GeneID" id="92210165"/>
<feature type="domain" description="Bap31/Bap29 cytoplasmic coiled-coil" evidence="15">
    <location>
        <begin position="138"/>
        <end position="176"/>
    </location>
</feature>
<proteinExistence type="inferred from homology"/>
<evidence type="ECO:0000256" key="13">
    <source>
        <dbReference type="SAM" id="SignalP"/>
    </source>
</evidence>
<comment type="similarity">
    <text evidence="2 11">Belongs to the BCAP29/BCAP31 family.</text>
</comment>
<keyword evidence="6 11" id="KW-0931">ER-Golgi transport</keyword>
<dbReference type="InterPro" id="IPR041672">
    <property type="entry name" value="Bap31/Bap29_C"/>
</dbReference>
<evidence type="ECO:0000256" key="10">
    <source>
        <dbReference type="ARBA" id="ARBA00023136"/>
    </source>
</evidence>
<evidence type="ECO:0000313" key="17">
    <source>
        <dbReference type="Proteomes" id="UP001497383"/>
    </source>
</evidence>
<dbReference type="InterPro" id="IPR040463">
    <property type="entry name" value="BAP29/BAP31_N"/>
</dbReference>
<keyword evidence="8 11" id="KW-1133">Transmembrane helix</keyword>
<dbReference type="RefSeq" id="XP_066831907.1">
    <property type="nucleotide sequence ID" value="XM_066975248.1"/>
</dbReference>
<evidence type="ECO:0000256" key="8">
    <source>
        <dbReference type="ARBA" id="ARBA00022989"/>
    </source>
</evidence>
<evidence type="ECO:0000256" key="2">
    <source>
        <dbReference type="ARBA" id="ARBA00007956"/>
    </source>
</evidence>
<feature type="transmembrane region" description="Helical" evidence="11">
    <location>
        <begin position="33"/>
        <end position="51"/>
    </location>
</feature>
<evidence type="ECO:0000256" key="4">
    <source>
        <dbReference type="ARBA" id="ARBA00022692"/>
    </source>
</evidence>
<evidence type="ECO:0000256" key="6">
    <source>
        <dbReference type="ARBA" id="ARBA00022892"/>
    </source>
</evidence>
<comment type="caution">
    <text evidence="11">Lacks conserved residue(s) required for the propagation of feature annotation.</text>
</comment>
<dbReference type="Pfam" id="PF05529">
    <property type="entry name" value="Bap31"/>
    <property type="match status" value="1"/>
</dbReference>
<dbReference type="PANTHER" id="PTHR12701:SF19">
    <property type="entry name" value="ENDOPLASMIC RETICULUM TRANSMEMBRANE PROTEIN 1-RELATED"/>
    <property type="match status" value="1"/>
</dbReference>
<keyword evidence="17" id="KW-1185">Reference proteome</keyword>